<protein>
    <submittedName>
        <fullName evidence="2">Uncharacterized protein</fullName>
    </submittedName>
</protein>
<feature type="transmembrane region" description="Helical" evidence="1">
    <location>
        <begin position="5"/>
        <end position="24"/>
    </location>
</feature>
<accession>A0AAW2EXE5</accession>
<comment type="caution">
    <text evidence="2">The sequence shown here is derived from an EMBL/GenBank/DDBJ whole genome shotgun (WGS) entry which is preliminary data.</text>
</comment>
<evidence type="ECO:0000313" key="3">
    <source>
        <dbReference type="Proteomes" id="UP001430953"/>
    </source>
</evidence>
<proteinExistence type="predicted"/>
<gene>
    <name evidence="2" type="ORF">PUN28_014731</name>
</gene>
<keyword evidence="1" id="KW-0812">Transmembrane</keyword>
<evidence type="ECO:0000313" key="2">
    <source>
        <dbReference type="EMBL" id="KAL0107630.1"/>
    </source>
</evidence>
<dbReference type="Proteomes" id="UP001430953">
    <property type="component" value="Unassembled WGS sequence"/>
</dbReference>
<feature type="transmembrane region" description="Helical" evidence="1">
    <location>
        <begin position="39"/>
        <end position="61"/>
    </location>
</feature>
<dbReference type="AlphaFoldDB" id="A0AAW2EXE5"/>
<evidence type="ECO:0000256" key="1">
    <source>
        <dbReference type="SAM" id="Phobius"/>
    </source>
</evidence>
<reference evidence="2 3" key="1">
    <citation type="submission" date="2023-03" db="EMBL/GenBank/DDBJ databases">
        <title>High recombination rates correlate with genetic variation in Cardiocondyla obscurior ants.</title>
        <authorList>
            <person name="Errbii M."/>
        </authorList>
    </citation>
    <scope>NUCLEOTIDE SEQUENCE [LARGE SCALE GENOMIC DNA]</scope>
    <source>
        <strain evidence="2">Alpha-2009</strain>
        <tissue evidence="2">Whole body</tissue>
    </source>
</reference>
<name>A0AAW2EXE5_9HYME</name>
<keyword evidence="1" id="KW-0472">Membrane</keyword>
<dbReference type="EMBL" id="JADYXP020000016">
    <property type="protein sequence ID" value="KAL0107630.1"/>
    <property type="molecule type" value="Genomic_DNA"/>
</dbReference>
<keyword evidence="3" id="KW-1185">Reference proteome</keyword>
<keyword evidence="1" id="KW-1133">Transmembrane helix</keyword>
<organism evidence="2 3">
    <name type="scientific">Cardiocondyla obscurior</name>
    <dbReference type="NCBI Taxonomy" id="286306"/>
    <lineage>
        <taxon>Eukaryota</taxon>
        <taxon>Metazoa</taxon>
        <taxon>Ecdysozoa</taxon>
        <taxon>Arthropoda</taxon>
        <taxon>Hexapoda</taxon>
        <taxon>Insecta</taxon>
        <taxon>Pterygota</taxon>
        <taxon>Neoptera</taxon>
        <taxon>Endopterygota</taxon>
        <taxon>Hymenoptera</taxon>
        <taxon>Apocrita</taxon>
        <taxon>Aculeata</taxon>
        <taxon>Formicoidea</taxon>
        <taxon>Formicidae</taxon>
        <taxon>Myrmicinae</taxon>
        <taxon>Cardiocondyla</taxon>
    </lineage>
</organism>
<sequence length="118" mass="14205">MIIYIFFYFVGFFFFFFFFCNLYACRVFDPHLASLCAVYIYVIEESLCSSVLFTVLLYVIFMRNTSRNRLEIHKKKNVTRIDEKCFFIIRTRVVTASRLKFPSLRHQFPLRTSDIDST</sequence>